<protein>
    <recommendedName>
        <fullName evidence="1">SF4 helicase domain-containing protein</fullName>
    </recommendedName>
</protein>
<sequence length="714" mass="79198">MWSAERRDLGGGNVEYSKVAKAIGGGNARSNHPEDWHTLAEVQGAYDPQRHAGVMFLLTNNPLHLCVMDVDPEPGHTLLDVLAAAPFLKPLMDAAAGSAETSPSGNGLHFWFIADRPADLPNKNAVADKNGEKVGLVEFYGSGDTRYMSFTGHNKAGTFAAPQNVSETFQKSVQPFTNRHSKTAQNASTSLTEATNPYHLTVDEVLAAATRSKSGETIKKLLAADPALLDSYPGEPGPGHQSGGEQALMNYLAFFSGKDPHIMDEIYRNSQLYRSKWDEKHRADGRTYGQSTIDKAIQGQREIYRPKQQQAAGQAAAPSVDHDKVERIKQQVAQLNTEKTTIDQIPEEWLPFIDPKTKSQLYENTTPLKQLDAFFDKVTANTPATPTGFNRLDNELDGGLYEGLYVVGAISSLGKTTLLLQIADQIAAGGHDVLVFSLEMSRYEIMAKTLSRLTYTLNKAEGKSDKFAKTVRGITDQRRYMGYTDIYGKEYPPYTKYENKLIGTATAAYKEFAGHVFIHEGVGNIGVEQLKEIVQAHEQATGNRPVIIVDYLQILAPYDIHATDKQNTDKAVLELKRLSRDHHIPVLAISSFNRENYSKGVSMVSFKESGAIEYSSDVLIGLQFTAQKKVDEANANRANNEPIHVLDMDAEKAKEPREVDLKILKNRNGKTGGSVSFNYFARFNDYEERSHLQEVKDEFITTDYSQLKKNTKYV</sequence>
<gene>
    <name evidence="2" type="ORF">L248_2267</name>
</gene>
<dbReference type="PANTHER" id="PTHR30153">
    <property type="entry name" value="REPLICATIVE DNA HELICASE DNAB"/>
    <property type="match status" value="1"/>
</dbReference>
<evidence type="ECO:0000313" key="3">
    <source>
        <dbReference type="Proteomes" id="UP000030647"/>
    </source>
</evidence>
<dbReference type="EMBL" id="KI271619">
    <property type="protein sequence ID" value="ERL63706.1"/>
    <property type="molecule type" value="Genomic_DNA"/>
</dbReference>
<dbReference type="GO" id="GO:0003678">
    <property type="term" value="F:DNA helicase activity"/>
    <property type="evidence" value="ECO:0007669"/>
    <property type="project" value="InterPro"/>
</dbReference>
<dbReference type="PROSITE" id="PS51199">
    <property type="entry name" value="SF4_HELICASE"/>
    <property type="match status" value="1"/>
</dbReference>
<dbReference type="eggNOG" id="COG0305">
    <property type="taxonomic scope" value="Bacteria"/>
</dbReference>
<dbReference type="eggNOG" id="COG4983">
    <property type="taxonomic scope" value="Bacteria"/>
</dbReference>
<dbReference type="Gene3D" id="3.40.50.300">
    <property type="entry name" value="P-loop containing nucleotide triphosphate hydrolases"/>
    <property type="match status" value="1"/>
</dbReference>
<accession>U4TG11</accession>
<dbReference type="SUPFAM" id="SSF52540">
    <property type="entry name" value="P-loop containing nucleoside triphosphate hydrolases"/>
    <property type="match status" value="1"/>
</dbReference>
<keyword evidence="3" id="KW-1185">Reference proteome</keyword>
<organism evidence="2 3">
    <name type="scientific">Schleiferilactobacillus shenzhenensis LY-73</name>
    <dbReference type="NCBI Taxonomy" id="1231336"/>
    <lineage>
        <taxon>Bacteria</taxon>
        <taxon>Bacillati</taxon>
        <taxon>Bacillota</taxon>
        <taxon>Bacilli</taxon>
        <taxon>Lactobacillales</taxon>
        <taxon>Lactobacillaceae</taxon>
        <taxon>Schleiferilactobacillus</taxon>
    </lineage>
</organism>
<dbReference type="InterPro" id="IPR007694">
    <property type="entry name" value="DNA_helicase_DnaB-like_C"/>
</dbReference>
<dbReference type="HOGENOM" id="CLU_386754_0_0_9"/>
<dbReference type="GO" id="GO:0005524">
    <property type="term" value="F:ATP binding"/>
    <property type="evidence" value="ECO:0007669"/>
    <property type="project" value="InterPro"/>
</dbReference>
<dbReference type="InterPro" id="IPR054468">
    <property type="entry name" value="NrSPol-like_HBD"/>
</dbReference>
<dbReference type="Pfam" id="PF03796">
    <property type="entry name" value="DnaB_C"/>
    <property type="match status" value="1"/>
</dbReference>
<dbReference type="InterPro" id="IPR027417">
    <property type="entry name" value="P-loop_NTPase"/>
</dbReference>
<evidence type="ECO:0000313" key="2">
    <source>
        <dbReference type="EMBL" id="ERL63706.1"/>
    </source>
</evidence>
<dbReference type="Proteomes" id="UP000030647">
    <property type="component" value="Unassembled WGS sequence"/>
</dbReference>
<name>U4TG11_9LACO</name>
<dbReference type="GO" id="GO:0006260">
    <property type="term" value="P:DNA replication"/>
    <property type="evidence" value="ECO:0007669"/>
    <property type="project" value="InterPro"/>
</dbReference>
<dbReference type="Pfam" id="PF22763">
    <property type="entry name" value="NrS1-1_pol-like_HBD"/>
    <property type="match status" value="1"/>
</dbReference>
<reference evidence="3" key="1">
    <citation type="journal article" date="2013" name="Genome Announc.">
        <title>Whole-Genome Sequencing of Lactobacillus shenzhenensis Strain LY-73T.</title>
        <authorList>
            <person name="Lin Z."/>
            <person name="Liu Z."/>
            <person name="Yang R."/>
            <person name="Zou Y."/>
            <person name="Wan D."/>
            <person name="Chen J."/>
            <person name="Guo M."/>
            <person name="Zhao J."/>
            <person name="Fang C."/>
            <person name="Yang R."/>
            <person name="Liu F."/>
        </authorList>
    </citation>
    <scope>NUCLEOTIDE SEQUENCE [LARGE SCALE GENOMIC DNA]</scope>
    <source>
        <strain evidence="3">LY-73</strain>
    </source>
</reference>
<dbReference type="AlphaFoldDB" id="U4TG11"/>
<feature type="domain" description="SF4 helicase" evidence="1">
    <location>
        <begin position="378"/>
        <end position="693"/>
    </location>
</feature>
<evidence type="ECO:0000259" key="1">
    <source>
        <dbReference type="PROSITE" id="PS51199"/>
    </source>
</evidence>
<dbReference type="PANTHER" id="PTHR30153:SF2">
    <property type="entry name" value="REPLICATIVE DNA HELICASE"/>
    <property type="match status" value="1"/>
</dbReference>
<proteinExistence type="predicted"/>
<dbReference type="GO" id="GO:0005829">
    <property type="term" value="C:cytosol"/>
    <property type="evidence" value="ECO:0007669"/>
    <property type="project" value="TreeGrafter"/>
</dbReference>